<sequence length="164" mass="18537">MKINRKITSIYQLSVSLYKKKKTRDLPGGKDNEDAVPEEGEGDDIGTRRRREREERHWDAQRPARERTETVTGTTAAHRGRRYHGAVLLASGALRVEREIFNGSENQHPNTSREVNNHAEKEHAALGGNSVTIESHVAADPNSSGIRKSVRKRIKSCKQVDFRN</sequence>
<dbReference type="EMBL" id="JASCZI010272360">
    <property type="protein sequence ID" value="MED6221864.1"/>
    <property type="molecule type" value="Genomic_DNA"/>
</dbReference>
<organism evidence="2 3">
    <name type="scientific">Stylosanthes scabra</name>
    <dbReference type="NCBI Taxonomy" id="79078"/>
    <lineage>
        <taxon>Eukaryota</taxon>
        <taxon>Viridiplantae</taxon>
        <taxon>Streptophyta</taxon>
        <taxon>Embryophyta</taxon>
        <taxon>Tracheophyta</taxon>
        <taxon>Spermatophyta</taxon>
        <taxon>Magnoliopsida</taxon>
        <taxon>eudicotyledons</taxon>
        <taxon>Gunneridae</taxon>
        <taxon>Pentapetalae</taxon>
        <taxon>rosids</taxon>
        <taxon>fabids</taxon>
        <taxon>Fabales</taxon>
        <taxon>Fabaceae</taxon>
        <taxon>Papilionoideae</taxon>
        <taxon>50 kb inversion clade</taxon>
        <taxon>dalbergioids sensu lato</taxon>
        <taxon>Dalbergieae</taxon>
        <taxon>Pterocarpus clade</taxon>
        <taxon>Stylosanthes</taxon>
    </lineage>
</organism>
<evidence type="ECO:0000313" key="2">
    <source>
        <dbReference type="EMBL" id="MED6221864.1"/>
    </source>
</evidence>
<feature type="region of interest" description="Disordered" evidence="1">
    <location>
        <begin position="18"/>
        <end position="83"/>
    </location>
</feature>
<evidence type="ECO:0000256" key="1">
    <source>
        <dbReference type="SAM" id="MobiDB-lite"/>
    </source>
</evidence>
<proteinExistence type="predicted"/>
<evidence type="ECO:0000313" key="3">
    <source>
        <dbReference type="Proteomes" id="UP001341840"/>
    </source>
</evidence>
<gene>
    <name evidence="2" type="ORF">PIB30_058852</name>
</gene>
<comment type="caution">
    <text evidence="2">The sequence shown here is derived from an EMBL/GenBank/DDBJ whole genome shotgun (WGS) entry which is preliminary data.</text>
</comment>
<reference evidence="2 3" key="1">
    <citation type="journal article" date="2023" name="Plants (Basel)">
        <title>Bridging the Gap: Combining Genomics and Transcriptomics Approaches to Understand Stylosanthes scabra, an Orphan Legume from the Brazilian Caatinga.</title>
        <authorList>
            <person name="Ferreira-Neto J.R.C."/>
            <person name="da Silva M.D."/>
            <person name="Binneck E."/>
            <person name="de Melo N.F."/>
            <person name="da Silva R.H."/>
            <person name="de Melo A.L.T.M."/>
            <person name="Pandolfi V."/>
            <person name="Bustamante F.O."/>
            <person name="Brasileiro-Vidal A.C."/>
            <person name="Benko-Iseppon A.M."/>
        </authorList>
    </citation>
    <scope>NUCLEOTIDE SEQUENCE [LARGE SCALE GENOMIC DNA]</scope>
    <source>
        <tissue evidence="2">Leaves</tissue>
    </source>
</reference>
<accession>A0ABU6ZIT0</accession>
<name>A0ABU6ZIT0_9FABA</name>
<protein>
    <submittedName>
        <fullName evidence="2">Uncharacterized protein</fullName>
    </submittedName>
</protein>
<feature type="compositionally biased region" description="Basic and acidic residues" evidence="1">
    <location>
        <begin position="24"/>
        <end position="33"/>
    </location>
</feature>
<feature type="compositionally biased region" description="Acidic residues" evidence="1">
    <location>
        <begin position="34"/>
        <end position="44"/>
    </location>
</feature>
<keyword evidence="3" id="KW-1185">Reference proteome</keyword>
<dbReference type="Proteomes" id="UP001341840">
    <property type="component" value="Unassembled WGS sequence"/>
</dbReference>
<feature type="compositionally biased region" description="Basic and acidic residues" evidence="1">
    <location>
        <begin position="52"/>
        <end position="69"/>
    </location>
</feature>